<dbReference type="RefSeq" id="WP_035197495.1">
    <property type="nucleotide sequence ID" value="NZ_JJRY01000020.1"/>
</dbReference>
<dbReference type="InterPro" id="IPR002941">
    <property type="entry name" value="DNA_methylase_N4/N6"/>
</dbReference>
<dbReference type="Pfam" id="PF02195">
    <property type="entry name" value="ParB_N"/>
    <property type="match status" value="1"/>
</dbReference>
<dbReference type="SUPFAM" id="SSF110849">
    <property type="entry name" value="ParB/Sulfiredoxin"/>
    <property type="match status" value="1"/>
</dbReference>
<dbReference type="SUPFAM" id="SSF53335">
    <property type="entry name" value="S-adenosyl-L-methionine-dependent methyltransferases"/>
    <property type="match status" value="1"/>
</dbReference>
<protein>
    <recommendedName>
        <fullName evidence="5">Methyltransferase</fullName>
        <ecNumber evidence="5">2.1.1.-</ecNumber>
    </recommendedName>
</protein>
<dbReference type="REBASE" id="103152">
    <property type="entry name" value="M.Baz2011ORF3882P"/>
</dbReference>
<dbReference type="EMBL" id="JJRY01000020">
    <property type="protein sequence ID" value="KEF36968.1"/>
    <property type="molecule type" value="Genomic_DNA"/>
</dbReference>
<evidence type="ECO:0000256" key="1">
    <source>
        <dbReference type="ARBA" id="ARBA00006594"/>
    </source>
</evidence>
<dbReference type="GO" id="GO:0032259">
    <property type="term" value="P:methylation"/>
    <property type="evidence" value="ECO:0007669"/>
    <property type="project" value="UniProtKB-KW"/>
</dbReference>
<evidence type="ECO:0000313" key="7">
    <source>
        <dbReference type="EMBL" id="KEF36968.1"/>
    </source>
</evidence>
<gene>
    <name evidence="7" type="ORF">M670_03882</name>
</gene>
<dbReference type="CDD" id="cd16401">
    <property type="entry name" value="ParB_N_like_MT"/>
    <property type="match status" value="1"/>
</dbReference>
<organism evidence="7 8">
    <name type="scientific">Schinkia azotoformans MEV2011</name>
    <dbReference type="NCBI Taxonomy" id="1348973"/>
    <lineage>
        <taxon>Bacteria</taxon>
        <taxon>Bacillati</taxon>
        <taxon>Bacillota</taxon>
        <taxon>Bacilli</taxon>
        <taxon>Bacillales</taxon>
        <taxon>Bacillaceae</taxon>
        <taxon>Calidifontibacillus/Schinkia group</taxon>
        <taxon>Schinkia</taxon>
    </lineage>
</organism>
<evidence type="ECO:0000313" key="8">
    <source>
        <dbReference type="Proteomes" id="UP000027936"/>
    </source>
</evidence>
<dbReference type="InterPro" id="IPR003115">
    <property type="entry name" value="ParB_N"/>
</dbReference>
<dbReference type="PIRSF" id="PIRSF036758">
    <property type="entry name" value="Aden_M_ParB"/>
    <property type="match status" value="1"/>
</dbReference>
<dbReference type="InterPro" id="IPR001091">
    <property type="entry name" value="RM_Methyltransferase"/>
</dbReference>
<dbReference type="GO" id="GO:0009307">
    <property type="term" value="P:DNA restriction-modification system"/>
    <property type="evidence" value="ECO:0007669"/>
    <property type="project" value="UniProtKB-KW"/>
</dbReference>
<dbReference type="PATRIC" id="fig|1348973.3.peg.3767"/>
<evidence type="ECO:0000259" key="6">
    <source>
        <dbReference type="SMART" id="SM00470"/>
    </source>
</evidence>
<dbReference type="GO" id="GO:0003677">
    <property type="term" value="F:DNA binding"/>
    <property type="evidence" value="ECO:0007669"/>
    <property type="project" value="InterPro"/>
</dbReference>
<evidence type="ECO:0000256" key="2">
    <source>
        <dbReference type="ARBA" id="ARBA00022603"/>
    </source>
</evidence>
<dbReference type="Gene3D" id="3.40.50.150">
    <property type="entry name" value="Vaccinia Virus protein VP39"/>
    <property type="match status" value="1"/>
</dbReference>
<dbReference type="GO" id="GO:0008170">
    <property type="term" value="F:N-methyltransferase activity"/>
    <property type="evidence" value="ECO:0007669"/>
    <property type="project" value="InterPro"/>
</dbReference>
<dbReference type="Gene3D" id="3.90.1530.10">
    <property type="entry name" value="Conserved hypothetical protein from pyrococcus furiosus pfu- 392566-001, ParB domain"/>
    <property type="match status" value="1"/>
</dbReference>
<dbReference type="InterPro" id="IPR015840">
    <property type="entry name" value="DNA_MeTrfase_ParB"/>
</dbReference>
<feature type="domain" description="ParB-like N-terminal" evidence="6">
    <location>
        <begin position="4"/>
        <end position="93"/>
    </location>
</feature>
<comment type="similarity">
    <text evidence="1 5">Belongs to the N(4)/N(6)-methyltransferase family.</text>
</comment>
<proteinExistence type="inferred from homology"/>
<dbReference type="Proteomes" id="UP000027936">
    <property type="component" value="Unassembled WGS sequence"/>
</dbReference>
<dbReference type="AlphaFoldDB" id="A0A072NJ94"/>
<dbReference type="PRINTS" id="PR00508">
    <property type="entry name" value="S21N4MTFRASE"/>
</dbReference>
<evidence type="ECO:0000256" key="5">
    <source>
        <dbReference type="RuleBase" id="RU362026"/>
    </source>
</evidence>
<evidence type="ECO:0000256" key="4">
    <source>
        <dbReference type="ARBA" id="ARBA00022747"/>
    </source>
</evidence>
<comment type="caution">
    <text evidence="7">The sequence shown here is derived from an EMBL/GenBank/DDBJ whole genome shotgun (WGS) entry which is preliminary data.</text>
</comment>
<dbReference type="Pfam" id="PF01555">
    <property type="entry name" value="N6_N4_Mtase"/>
    <property type="match status" value="1"/>
</dbReference>
<reference evidence="7 8" key="1">
    <citation type="submission" date="2014-04" db="EMBL/GenBank/DDBJ databases">
        <title>Draft genome sequence of Bacillus azotoformans MEV2011, a (co-) denitrifying strain unable to grow in the presence of oxygen.</title>
        <authorList>
            <person name="Nielsen M."/>
            <person name="Schreiber L."/>
            <person name="Finster K."/>
            <person name="Schramm A."/>
        </authorList>
    </citation>
    <scope>NUCLEOTIDE SEQUENCE [LARGE SCALE GENOMIC DNA]</scope>
    <source>
        <strain evidence="7 8">MEV2011</strain>
    </source>
</reference>
<dbReference type="SMART" id="SM00470">
    <property type="entry name" value="ParB"/>
    <property type="match status" value="1"/>
</dbReference>
<sequence>MLIEKIKTKQLIPADYNPRKNLKPGDPEYEKLKRSLEEFGYVEPVIWNKTTGRVIGGHQRLKVLLSMGMDEIECVVVEMDEQKEKALNIALNKISGDWDKDKLALLITDLDASDFDVSLTGFDLGELDDLFKDSLKDNIKEDDFDVDSELKKPAISHLGDVWILGQHRLVCGDSTRKDTFDVLMDGKAANLVVTDPPYNVNYEGTAGKIKNDNMANEAFYDFLLAAFQNTEAAMAKDASIYVFHADTEGLNFRRAFSDAGFYLSGTCIWKKQSLVLGRSPYQWQHEPVLFGWKKKGKHLWYSDRKQTTIWEFEKPKKNGDHPTMKPVALVAYPIMNSSLSNCIVLDPFGGSGSTLIACEQTNRICYTIELDEKYCDVIVERYIEQVGNSDGVFLLRDGSKFRYGDLPNVDLSTQNTAD</sequence>
<name>A0A072NJ94_SCHAZ</name>
<evidence type="ECO:0000256" key="3">
    <source>
        <dbReference type="ARBA" id="ARBA00022679"/>
    </source>
</evidence>
<dbReference type="InterPro" id="IPR036086">
    <property type="entry name" value="ParB/Sulfiredoxin_sf"/>
</dbReference>
<accession>A0A072NJ94</accession>
<dbReference type="InterPro" id="IPR002052">
    <property type="entry name" value="DNA_methylase_N6_adenine_CS"/>
</dbReference>
<keyword evidence="2 7" id="KW-0489">Methyltransferase</keyword>
<dbReference type="InterPro" id="IPR029063">
    <property type="entry name" value="SAM-dependent_MTases_sf"/>
</dbReference>
<dbReference type="EC" id="2.1.1.-" evidence="5"/>
<dbReference type="PROSITE" id="PS00092">
    <property type="entry name" value="N6_MTASE"/>
    <property type="match status" value="1"/>
</dbReference>
<dbReference type="OrthoDB" id="9800801at2"/>
<keyword evidence="4" id="KW-0680">Restriction system</keyword>
<keyword evidence="3" id="KW-0808">Transferase</keyword>